<keyword evidence="1" id="KW-0812">Transmembrane</keyword>
<keyword evidence="3" id="KW-1185">Reference proteome</keyword>
<feature type="transmembrane region" description="Helical" evidence="1">
    <location>
        <begin position="6"/>
        <end position="31"/>
    </location>
</feature>
<feature type="transmembrane region" description="Helical" evidence="1">
    <location>
        <begin position="246"/>
        <end position="265"/>
    </location>
</feature>
<dbReference type="RefSeq" id="WP_092652249.1">
    <property type="nucleotide sequence ID" value="NZ_FOHA01000009.1"/>
</dbReference>
<dbReference type="Proteomes" id="UP000198948">
    <property type="component" value="Unassembled WGS sequence"/>
</dbReference>
<organism evidence="2 3">
    <name type="scientific">Isobaculum melis</name>
    <dbReference type="NCBI Taxonomy" id="142588"/>
    <lineage>
        <taxon>Bacteria</taxon>
        <taxon>Bacillati</taxon>
        <taxon>Bacillota</taxon>
        <taxon>Bacilli</taxon>
        <taxon>Lactobacillales</taxon>
        <taxon>Carnobacteriaceae</taxon>
        <taxon>Isobaculum</taxon>
    </lineage>
</organism>
<dbReference type="OrthoDB" id="9793746at2"/>
<name>A0A1H9SUV0_9LACT</name>
<dbReference type="PANTHER" id="PTHR37308:SF1">
    <property type="entry name" value="POLYPRENYL-PHOSPHATE TRANSPORTER"/>
    <property type="match status" value="1"/>
</dbReference>
<feature type="transmembrane region" description="Helical" evidence="1">
    <location>
        <begin position="112"/>
        <end position="129"/>
    </location>
</feature>
<feature type="transmembrane region" description="Helical" evidence="1">
    <location>
        <begin position="221"/>
        <end position="240"/>
    </location>
</feature>
<evidence type="ECO:0000313" key="3">
    <source>
        <dbReference type="Proteomes" id="UP000198948"/>
    </source>
</evidence>
<feature type="transmembrane region" description="Helical" evidence="1">
    <location>
        <begin position="79"/>
        <end position="100"/>
    </location>
</feature>
<protein>
    <submittedName>
        <fullName evidence="2">Putative membrane protein</fullName>
    </submittedName>
</protein>
<proteinExistence type="predicted"/>
<dbReference type="InterPro" id="IPR007163">
    <property type="entry name" value="VCA0040-like"/>
</dbReference>
<evidence type="ECO:0000256" key="1">
    <source>
        <dbReference type="SAM" id="Phobius"/>
    </source>
</evidence>
<accession>A0A1H9SUV0</accession>
<keyword evidence="1" id="KW-1133">Transmembrane helix</keyword>
<dbReference type="EMBL" id="FOHA01000009">
    <property type="protein sequence ID" value="SER88668.1"/>
    <property type="molecule type" value="Genomic_DNA"/>
</dbReference>
<reference evidence="2 3" key="1">
    <citation type="submission" date="2016-10" db="EMBL/GenBank/DDBJ databases">
        <authorList>
            <person name="de Groot N.N."/>
        </authorList>
    </citation>
    <scope>NUCLEOTIDE SEQUENCE [LARGE SCALE GENOMIC DNA]</scope>
    <source>
        <strain evidence="2 3">DSM 13760</strain>
    </source>
</reference>
<sequence length="280" mass="30320">MQKIVDFIFGMVIGVANIIPGVSGGTMMVMLNLYDRIIEAVANWRKDFKGAVIFLTPVLLGAVSGVLIFSKLIKYCLEYFPIATNLFFMGLILGSIPMIAKNAVSKGFNKSALIPFLVTFALMFALNFMSPDKTGEALTVLTTPVFIRLLLLTAVAAIAMIIPGLSGSFVMILLGTYPTFIAALSSFNIPMMVPIGLGVILGIIGGAKLIHILLNKWHQWTYFAILGFVFGSLMTIFPGFSFNLEGFAGIALFVIGVGIALWFGSEKLQEKIQAKKEQAS</sequence>
<gene>
    <name evidence="2" type="ORF">SAMN04488559_10958</name>
</gene>
<feature type="transmembrane region" description="Helical" evidence="1">
    <location>
        <begin position="141"/>
        <end position="162"/>
    </location>
</feature>
<dbReference type="Pfam" id="PF04018">
    <property type="entry name" value="VCA0040-like"/>
    <property type="match status" value="1"/>
</dbReference>
<keyword evidence="1" id="KW-0472">Membrane</keyword>
<dbReference type="AlphaFoldDB" id="A0A1H9SUV0"/>
<feature type="transmembrane region" description="Helical" evidence="1">
    <location>
        <begin position="52"/>
        <end position="73"/>
    </location>
</feature>
<feature type="transmembrane region" description="Helical" evidence="1">
    <location>
        <begin position="195"/>
        <end position="214"/>
    </location>
</feature>
<dbReference type="PANTHER" id="PTHR37308">
    <property type="entry name" value="INTEGRAL MEMBRANE PROTEIN"/>
    <property type="match status" value="1"/>
</dbReference>
<evidence type="ECO:0000313" key="2">
    <source>
        <dbReference type="EMBL" id="SER88668.1"/>
    </source>
</evidence>